<organism evidence="1">
    <name type="scientific">freshwater metagenome</name>
    <dbReference type="NCBI Taxonomy" id="449393"/>
    <lineage>
        <taxon>unclassified sequences</taxon>
        <taxon>metagenomes</taxon>
        <taxon>ecological metagenomes</taxon>
    </lineage>
</organism>
<gene>
    <name evidence="1" type="ORF">UFOPK1722_01377</name>
</gene>
<protein>
    <submittedName>
        <fullName evidence="1">Unannotated protein</fullName>
    </submittedName>
</protein>
<dbReference type="AlphaFoldDB" id="A0A6J6FCG7"/>
<accession>A0A6J6FCG7</accession>
<proteinExistence type="predicted"/>
<sequence>MEATPNSLPFIGIFLPRKMMRTNATAGTMGITQAFSRNHPEEAWTSAVASAASIDQPFISDRSSSAIVRRLR</sequence>
<evidence type="ECO:0000313" key="1">
    <source>
        <dbReference type="EMBL" id="CAB4586320.1"/>
    </source>
</evidence>
<dbReference type="EMBL" id="CAEZTS010000133">
    <property type="protein sequence ID" value="CAB4586320.1"/>
    <property type="molecule type" value="Genomic_DNA"/>
</dbReference>
<name>A0A6J6FCG7_9ZZZZ</name>
<reference evidence="1" key="1">
    <citation type="submission" date="2020-05" db="EMBL/GenBank/DDBJ databases">
        <authorList>
            <person name="Chiriac C."/>
            <person name="Salcher M."/>
            <person name="Ghai R."/>
            <person name="Kavagutti S V."/>
        </authorList>
    </citation>
    <scope>NUCLEOTIDE SEQUENCE</scope>
</reference>